<dbReference type="GO" id="GO:0016020">
    <property type="term" value="C:membrane"/>
    <property type="evidence" value="ECO:0007669"/>
    <property type="project" value="UniProtKB-SubCell"/>
</dbReference>
<dbReference type="AlphaFoldDB" id="A0AAV5SPY0"/>
<keyword evidence="8" id="KW-1185">Reference proteome</keyword>
<reference evidence="7" key="1">
    <citation type="submission" date="2023-10" db="EMBL/GenBank/DDBJ databases">
        <title>Genome assembly of Pristionchus species.</title>
        <authorList>
            <person name="Yoshida K."/>
            <person name="Sommer R.J."/>
        </authorList>
    </citation>
    <scope>NUCLEOTIDE SEQUENCE</scope>
    <source>
        <strain evidence="7">RS0144</strain>
    </source>
</reference>
<proteinExistence type="inferred from homology"/>
<evidence type="ECO:0000256" key="5">
    <source>
        <dbReference type="ARBA" id="ARBA00037994"/>
    </source>
</evidence>
<dbReference type="Proteomes" id="UP001432027">
    <property type="component" value="Unassembled WGS sequence"/>
</dbReference>
<dbReference type="InterPro" id="IPR051080">
    <property type="entry name" value="Nematode_rcpt-like_serp_alpha"/>
</dbReference>
<keyword evidence="3 6" id="KW-1133">Transmembrane helix</keyword>
<dbReference type="PANTHER" id="PTHR31357">
    <property type="entry name" value="SERPENTINE RECEPTOR CLASS ALPHA-10"/>
    <property type="match status" value="1"/>
</dbReference>
<evidence type="ECO:0000313" key="8">
    <source>
        <dbReference type="Proteomes" id="UP001432027"/>
    </source>
</evidence>
<comment type="caution">
    <text evidence="7">The sequence shown here is derived from an EMBL/GenBank/DDBJ whole genome shotgun (WGS) entry which is preliminary data.</text>
</comment>
<feature type="non-terminal residue" evidence="7">
    <location>
        <position position="1"/>
    </location>
</feature>
<comment type="similarity">
    <text evidence="5">Belongs to the nematode receptor-like protein sra family.</text>
</comment>
<dbReference type="GO" id="GO:0004984">
    <property type="term" value="F:olfactory receptor activity"/>
    <property type="evidence" value="ECO:0007669"/>
    <property type="project" value="TreeGrafter"/>
</dbReference>
<feature type="transmembrane region" description="Helical" evidence="6">
    <location>
        <begin position="20"/>
        <end position="42"/>
    </location>
</feature>
<feature type="non-terminal residue" evidence="7">
    <location>
        <position position="70"/>
    </location>
</feature>
<evidence type="ECO:0000256" key="4">
    <source>
        <dbReference type="ARBA" id="ARBA00023136"/>
    </source>
</evidence>
<dbReference type="EMBL" id="BTSX01000001">
    <property type="protein sequence ID" value="GMS82125.1"/>
    <property type="molecule type" value="Genomic_DNA"/>
</dbReference>
<keyword evidence="4 6" id="KW-0472">Membrane</keyword>
<comment type="subcellular location">
    <subcellularLocation>
        <location evidence="1">Membrane</location>
        <topology evidence="1">Multi-pass membrane protein</topology>
    </subcellularLocation>
</comment>
<evidence type="ECO:0000256" key="1">
    <source>
        <dbReference type="ARBA" id="ARBA00004141"/>
    </source>
</evidence>
<evidence type="ECO:0000256" key="2">
    <source>
        <dbReference type="ARBA" id="ARBA00022692"/>
    </source>
</evidence>
<organism evidence="7 8">
    <name type="scientific">Pristionchus entomophagus</name>
    <dbReference type="NCBI Taxonomy" id="358040"/>
    <lineage>
        <taxon>Eukaryota</taxon>
        <taxon>Metazoa</taxon>
        <taxon>Ecdysozoa</taxon>
        <taxon>Nematoda</taxon>
        <taxon>Chromadorea</taxon>
        <taxon>Rhabditida</taxon>
        <taxon>Rhabditina</taxon>
        <taxon>Diplogasteromorpha</taxon>
        <taxon>Diplogasteroidea</taxon>
        <taxon>Neodiplogasteridae</taxon>
        <taxon>Pristionchus</taxon>
    </lineage>
</organism>
<evidence type="ECO:0008006" key="9">
    <source>
        <dbReference type="Google" id="ProtNLM"/>
    </source>
</evidence>
<evidence type="ECO:0000256" key="6">
    <source>
        <dbReference type="SAM" id="Phobius"/>
    </source>
</evidence>
<evidence type="ECO:0000256" key="3">
    <source>
        <dbReference type="ARBA" id="ARBA00022989"/>
    </source>
</evidence>
<dbReference type="PANTHER" id="PTHR31357:SF5">
    <property type="entry name" value="SERPENTINE RECEPTOR CLASS ALPHA-1-RELATED"/>
    <property type="match status" value="1"/>
</dbReference>
<name>A0AAV5SPY0_9BILA</name>
<evidence type="ECO:0000313" key="7">
    <source>
        <dbReference type="EMBL" id="GMS82125.1"/>
    </source>
</evidence>
<protein>
    <recommendedName>
        <fullName evidence="9">7TM GPCR serpentine receptor class x (Srx) domain-containing protein</fullName>
    </recommendedName>
</protein>
<accession>A0AAV5SPY0</accession>
<sequence>DARTPFCTGYVKEHSQIIQFNTLIMLIVDAMNFIVDVIIILYNRTKFKALRNQPLAEKFRRRQTYYSTKQ</sequence>
<keyword evidence="2 6" id="KW-0812">Transmembrane</keyword>
<gene>
    <name evidence="7" type="ORF">PENTCL1PPCAC_4300</name>
</gene>